<keyword evidence="2" id="KW-1185">Reference proteome</keyword>
<dbReference type="EMBL" id="RMVG01000013">
    <property type="protein sequence ID" value="RPD98074.1"/>
    <property type="molecule type" value="Genomic_DNA"/>
</dbReference>
<accession>A0A3N4NP55</accession>
<evidence type="ECO:0000313" key="2">
    <source>
        <dbReference type="Proteomes" id="UP000281332"/>
    </source>
</evidence>
<proteinExistence type="predicted"/>
<evidence type="ECO:0000313" key="1">
    <source>
        <dbReference type="EMBL" id="RPD98074.1"/>
    </source>
</evidence>
<organism evidence="1 2">
    <name type="scientific">Candidatus Pantoea deserta</name>
    <dbReference type="NCBI Taxonomy" id="1869313"/>
    <lineage>
        <taxon>Bacteria</taxon>
        <taxon>Pseudomonadati</taxon>
        <taxon>Pseudomonadota</taxon>
        <taxon>Gammaproteobacteria</taxon>
        <taxon>Enterobacterales</taxon>
        <taxon>Erwiniaceae</taxon>
        <taxon>Pantoea</taxon>
    </lineage>
</organism>
<reference evidence="1 2" key="1">
    <citation type="submission" date="2018-11" db="EMBL/GenBank/DDBJ databases">
        <title>Whole genome sequencing of Pantoea sp. RIT388.</title>
        <authorList>
            <person name="Gan H.M."/>
            <person name="Hudson A.O."/>
        </authorList>
    </citation>
    <scope>NUCLEOTIDE SEQUENCE [LARGE SCALE GENOMIC DNA]</scope>
    <source>
        <strain evidence="1 2">RIT388</strain>
    </source>
</reference>
<gene>
    <name evidence="1" type="ORF">BBB56_16030</name>
</gene>
<protein>
    <submittedName>
        <fullName evidence="1">Uncharacterized protein</fullName>
    </submittedName>
</protein>
<name>A0A3N4NP55_9GAMM</name>
<dbReference type="Proteomes" id="UP000281332">
    <property type="component" value="Unassembled WGS sequence"/>
</dbReference>
<dbReference type="AlphaFoldDB" id="A0A3N4NP55"/>
<sequence length="64" mass="7579">MQDGFYWVQAGNDPPQVWYYLSQFGWYRPQVSVPVTSAWFKRMSYKIISDRLLPPAHTDEPDNP</sequence>
<comment type="caution">
    <text evidence="1">The sequence shown here is derived from an EMBL/GenBank/DDBJ whole genome shotgun (WGS) entry which is preliminary data.</text>
</comment>